<gene>
    <name evidence="4" type="ORF">OPV22_009895</name>
</gene>
<evidence type="ECO:0000256" key="1">
    <source>
        <dbReference type="SAM" id="MobiDB-lite"/>
    </source>
</evidence>
<keyword evidence="5" id="KW-1185">Reference proteome</keyword>
<keyword evidence="2" id="KW-0812">Transmembrane</keyword>
<dbReference type="InterPro" id="IPR005062">
    <property type="entry name" value="SAC3/GANP/THP3_conserved"/>
</dbReference>
<evidence type="ECO:0000256" key="2">
    <source>
        <dbReference type="SAM" id="Phobius"/>
    </source>
</evidence>
<dbReference type="PANTHER" id="PTHR12436">
    <property type="entry name" value="80 KDA MCM3-ASSOCIATED PROTEIN"/>
    <property type="match status" value="1"/>
</dbReference>
<feature type="transmembrane region" description="Helical" evidence="2">
    <location>
        <begin position="227"/>
        <end position="244"/>
    </location>
</feature>
<dbReference type="GO" id="GO:0005634">
    <property type="term" value="C:nucleus"/>
    <property type="evidence" value="ECO:0007669"/>
    <property type="project" value="TreeGrafter"/>
</dbReference>
<proteinExistence type="predicted"/>
<dbReference type="InterPro" id="IPR057713">
    <property type="entry name" value="DUF7953"/>
</dbReference>
<dbReference type="FunFam" id="1.25.40.990:FF:000005">
    <property type="entry name" value="Putative SAC3/GANP family protein"/>
    <property type="match status" value="1"/>
</dbReference>
<evidence type="ECO:0000313" key="5">
    <source>
        <dbReference type="Proteomes" id="UP001222027"/>
    </source>
</evidence>
<dbReference type="InterPro" id="IPR045107">
    <property type="entry name" value="SAC3/GANP/THP3"/>
</dbReference>
<sequence>MKVRRYLPHSAVSIPHLILISDLIFLSIPGSFSSKAITLRSMQIYNTHEFLGPHPTIYFYCKGENKTILPDVKEKHFSYIFYGEESWQPLTELPGKKCKRCGLYEFDTIKSDDVFDEWDLCLDDFINGISIHYKAKEFNATLLCEDCQVATDSAQTSSSSDGSANKKMDLILVVVISVLVSIMATIVTVCAYKYWQKRKREKDQAHFLKLFQEGDDIEDELGLSRHGLMLIFVWCNFIINLTFFNDRMSKFELSSLIQLSEEVGFGGMTSQGVEPVVAVDSRSTEAVDVGQSHVSSYPSSHPGLQSCPSSSGQLTVSSSGYHYDPQRQIKSEEIKIQTGTGYETNSYNYQTSLWNDGNYHNYPYHHYSSYTTSSTSSTQSSATISGNSLYYQQQYNNWPYYQSQPAPIVNGAVGLENTSATSLQSAGYSAEGTSSGYPYISNQPPPPGTTSWREDSRPSGVPSFQGNEAVTPYHLNKNWEAVAPGMQTHHINQSSYFQPHLNSTPLPNEKHSNEQKVLYSLAPNLQHAASNQVPENFQPPLQTVPLTETRQVSKMQIPTNPRIAPNVGVSMLKTQKESCVVSAATKPAYISVSVPKPSNQSSSEDDSGAVTKGTFPPSFCAYVERSFARCKDDAQRSANQSILKQMITKATADGTLFTKNWDTEPLFSLPVDLSSQQSLVSDSSLPTHKRSPTRRKSRWEPIADEKLGEKLTSVDSHSAIDARWGQVEAAEKKVDSKISESKSVNGWGGFKYASFQQQFALQKFGQRPNKKQRFSDTSSVTENGDPSSDSDKEQNLTKYYASAMALANSPEEKRKRENRFKRFEKGQGNQAELTSFRPKTGGGGSMYTRRAGALLKAKTYEDGCNKAVEDIDWDSLTVKGTCQEIEKRYLRLTSAPDPSTVRPEEVLEKALQMVQSSQKNYLYKCDQLKSIRQDLTVQRIQNALTVKVYETHARLALEAGDLPEFNQCQSQLKRLYAEGIQGCYMEFAAYNLLSIILHSNNKSDLLSSMTRLSAKAKDDEAVKHSLAVHSAVSSGNFILFFRLYKTAPNLNTFLMDLYVEKMRFEAVKCMSKSYRPAIPVAYITCALGFSKAIQMEDIQDTSIDGVEECEEWLRAHGAVLTVDNNGELQLDAKASSTTLYMPEQEDAVAHGDASLAGATEANKPVDETCPAREIGKELLGFQSTPSLYVLIISEGLGVVFTKLRGGVEGDPSMSMAMPWELAVYIVNMVWDALDGWISSCVSVADEIAGVLRATAFPVAA</sequence>
<feature type="region of interest" description="Disordered" evidence="1">
    <location>
        <begin position="679"/>
        <end position="698"/>
    </location>
</feature>
<dbReference type="InterPro" id="IPR000717">
    <property type="entry name" value="PCI_dom"/>
</dbReference>
<organism evidence="4 5">
    <name type="scientific">Ensete ventricosum</name>
    <name type="common">Abyssinian banana</name>
    <name type="synonym">Musa ensete</name>
    <dbReference type="NCBI Taxonomy" id="4639"/>
    <lineage>
        <taxon>Eukaryota</taxon>
        <taxon>Viridiplantae</taxon>
        <taxon>Streptophyta</taxon>
        <taxon>Embryophyta</taxon>
        <taxon>Tracheophyta</taxon>
        <taxon>Spermatophyta</taxon>
        <taxon>Magnoliopsida</taxon>
        <taxon>Liliopsida</taxon>
        <taxon>Zingiberales</taxon>
        <taxon>Musaceae</taxon>
        <taxon>Ensete</taxon>
    </lineage>
</organism>
<dbReference type="PANTHER" id="PTHR12436:SF4">
    <property type="entry name" value="LEUKOCYTE RECEPTOR CLUSTER MEMBER 8"/>
    <property type="match status" value="1"/>
</dbReference>
<feature type="region of interest" description="Disordered" evidence="1">
    <location>
        <begin position="764"/>
        <end position="794"/>
    </location>
</feature>
<dbReference type="Pfam" id="PF03399">
    <property type="entry name" value="SAC3_GANP"/>
    <property type="match status" value="1"/>
</dbReference>
<dbReference type="AlphaFoldDB" id="A0AAV8R692"/>
<evidence type="ECO:0000259" key="3">
    <source>
        <dbReference type="PROSITE" id="PS50250"/>
    </source>
</evidence>
<feature type="compositionally biased region" description="Basic residues" evidence="1">
    <location>
        <begin position="687"/>
        <end position="697"/>
    </location>
</feature>
<name>A0AAV8R692_ENSVE</name>
<feature type="transmembrane region" description="Helical" evidence="2">
    <location>
        <begin position="12"/>
        <end position="32"/>
    </location>
</feature>
<reference evidence="4 5" key="1">
    <citation type="submission" date="2022-12" db="EMBL/GenBank/DDBJ databases">
        <title>Chromosome-scale assembly of the Ensete ventricosum genome.</title>
        <authorList>
            <person name="Dussert Y."/>
            <person name="Stocks J."/>
            <person name="Wendawek A."/>
            <person name="Woldeyes F."/>
            <person name="Nichols R.A."/>
            <person name="Borrell J.S."/>
        </authorList>
    </citation>
    <scope>NUCLEOTIDE SEQUENCE [LARGE SCALE GENOMIC DNA]</scope>
    <source>
        <strain evidence="5">cv. Maze</strain>
        <tissue evidence="4">Seeds</tissue>
    </source>
</reference>
<dbReference type="Pfam" id="PF25829">
    <property type="entry name" value="DUF7953"/>
    <property type="match status" value="1"/>
</dbReference>
<feature type="region of interest" description="Disordered" evidence="1">
    <location>
        <begin position="427"/>
        <end position="468"/>
    </location>
</feature>
<keyword evidence="2" id="KW-1133">Transmembrane helix</keyword>
<dbReference type="Gene3D" id="1.25.40.990">
    <property type="match status" value="1"/>
</dbReference>
<keyword evidence="2" id="KW-0472">Membrane</keyword>
<protein>
    <recommendedName>
        <fullName evidence="3">PCI domain-containing protein</fullName>
    </recommendedName>
</protein>
<feature type="transmembrane region" description="Helical" evidence="2">
    <location>
        <begin position="170"/>
        <end position="192"/>
    </location>
</feature>
<comment type="caution">
    <text evidence="4">The sequence shown here is derived from an EMBL/GenBank/DDBJ whole genome shotgun (WGS) entry which is preliminary data.</text>
</comment>
<feature type="domain" description="PCI" evidence="3">
    <location>
        <begin position="961"/>
        <end position="1146"/>
    </location>
</feature>
<feature type="region of interest" description="Disordered" evidence="1">
    <location>
        <begin position="825"/>
        <end position="844"/>
    </location>
</feature>
<dbReference type="PROSITE" id="PS50250">
    <property type="entry name" value="PCI"/>
    <property type="match status" value="1"/>
</dbReference>
<accession>A0AAV8R692</accession>
<dbReference type="EMBL" id="JAQQAF010000003">
    <property type="protein sequence ID" value="KAJ8499343.1"/>
    <property type="molecule type" value="Genomic_DNA"/>
</dbReference>
<feature type="compositionally biased region" description="Polar residues" evidence="1">
    <location>
        <begin position="775"/>
        <end position="787"/>
    </location>
</feature>
<dbReference type="Proteomes" id="UP001222027">
    <property type="component" value="Unassembled WGS sequence"/>
</dbReference>
<feature type="compositionally biased region" description="Polar residues" evidence="1">
    <location>
        <begin position="427"/>
        <end position="442"/>
    </location>
</feature>
<evidence type="ECO:0000313" key="4">
    <source>
        <dbReference type="EMBL" id="KAJ8499343.1"/>
    </source>
</evidence>